<proteinExistence type="predicted"/>
<dbReference type="RefSeq" id="WP_065181708.1">
    <property type="nucleotide sequence ID" value="NZ_JAXRVG010000001.1"/>
</dbReference>
<feature type="signal peptide" evidence="1">
    <location>
        <begin position="1"/>
        <end position="23"/>
    </location>
</feature>
<reference evidence="2 3" key="1">
    <citation type="submission" date="2016-05" db="EMBL/GenBank/DDBJ databases">
        <title>Draft Genome Sequences of Stenotrophomonas maltophilia Strains Sm32COP, Sm41DVV, Sm46PAILV, SmF3, SmF22, SmSOFb1 and SmCVFa1, Isolated from Different Manures, in France.</title>
        <authorList>
            <person name="Nazaret S."/>
            <person name="Bodilis J."/>
        </authorList>
    </citation>
    <scope>NUCLEOTIDE SEQUENCE [LARGE SCALE GENOMIC DNA]</scope>
    <source>
        <strain evidence="2 3">Sm41DVV</strain>
    </source>
</reference>
<evidence type="ECO:0000256" key="1">
    <source>
        <dbReference type="SAM" id="SignalP"/>
    </source>
</evidence>
<organism evidence="2 3">
    <name type="scientific">Stenotrophomonas maltophilia</name>
    <name type="common">Pseudomonas maltophilia</name>
    <name type="synonym">Xanthomonas maltophilia</name>
    <dbReference type="NCBI Taxonomy" id="40324"/>
    <lineage>
        <taxon>Bacteria</taxon>
        <taxon>Pseudomonadati</taxon>
        <taxon>Pseudomonadota</taxon>
        <taxon>Gammaproteobacteria</taxon>
        <taxon>Lysobacterales</taxon>
        <taxon>Lysobacteraceae</taxon>
        <taxon>Stenotrophomonas</taxon>
        <taxon>Stenotrophomonas maltophilia group</taxon>
    </lineage>
</organism>
<accession>A0AAP7L1G5</accession>
<gene>
    <name evidence="2" type="ORF">A9K56_05980</name>
</gene>
<dbReference type="EMBL" id="LYVI01000003">
    <property type="protein sequence ID" value="OBU62360.1"/>
    <property type="molecule type" value="Genomic_DNA"/>
</dbReference>
<comment type="caution">
    <text evidence="2">The sequence shown here is derived from an EMBL/GenBank/DDBJ whole genome shotgun (WGS) entry which is preliminary data.</text>
</comment>
<evidence type="ECO:0008006" key="4">
    <source>
        <dbReference type="Google" id="ProtNLM"/>
    </source>
</evidence>
<dbReference type="Proteomes" id="UP000092125">
    <property type="component" value="Unassembled WGS sequence"/>
</dbReference>
<evidence type="ECO:0000313" key="3">
    <source>
        <dbReference type="Proteomes" id="UP000092125"/>
    </source>
</evidence>
<evidence type="ECO:0000313" key="2">
    <source>
        <dbReference type="EMBL" id="OBU62360.1"/>
    </source>
</evidence>
<sequence>MSWTTRCCGTFLLFATLPALAHASHVDLVDYPSPQANWHRFHRLQASLVREFDGICADTFCEGEYSNYRVLTFRCAVQVDAGTVRHCAWGIVASELQVEPVRGEVQVDNARWICPVTLGEGIPVEVFHATLEQEEGAFEPFPGTDVTVFDTLPTCLGRPGNAGRAA</sequence>
<protein>
    <recommendedName>
        <fullName evidence="4">Secreted protein</fullName>
    </recommendedName>
</protein>
<dbReference type="AlphaFoldDB" id="A0AAP7L1G5"/>
<name>A0AAP7L1G5_STEMA</name>
<keyword evidence="1" id="KW-0732">Signal</keyword>
<feature type="chain" id="PRO_5042896734" description="Secreted protein" evidence="1">
    <location>
        <begin position="24"/>
        <end position="166"/>
    </location>
</feature>